<sequence>MTDHEAMSSQPQVERRPYRADRRAKAAEETRTAILDAARRLFVEHGYAKVTVADIAREAETAIPTVYASTGGKSSILRRLIGKGLGDSVVDQTLAAVRASRDPLQVVAVTVHGVRVDNEGHFGLLRVLVTSAAVDEAARQTLVQTDRLYREALSEVAGRLRDLRALREGLTQDRATDVLWFFLGHQSWRLYVADCGWTWDETQEWLAAQVSAALLRSPAG</sequence>
<feature type="domain" description="HTH tetR-type" evidence="6">
    <location>
        <begin position="28"/>
        <end position="88"/>
    </location>
</feature>
<feature type="region of interest" description="Disordered" evidence="5">
    <location>
        <begin position="1"/>
        <end position="25"/>
    </location>
</feature>
<dbReference type="InterPro" id="IPR009057">
    <property type="entry name" value="Homeodomain-like_sf"/>
</dbReference>
<organism evidence="7 8">
    <name type="scientific">Amycolatopsis dendrobii</name>
    <dbReference type="NCBI Taxonomy" id="2760662"/>
    <lineage>
        <taxon>Bacteria</taxon>
        <taxon>Bacillati</taxon>
        <taxon>Actinomycetota</taxon>
        <taxon>Actinomycetes</taxon>
        <taxon>Pseudonocardiales</taxon>
        <taxon>Pseudonocardiaceae</taxon>
        <taxon>Amycolatopsis</taxon>
    </lineage>
</organism>
<proteinExistence type="predicted"/>
<reference evidence="7 8" key="1">
    <citation type="submission" date="2020-08" db="EMBL/GenBank/DDBJ databases">
        <title>Amycolatopsis sp. nov. DR6-1 isolated from Dendrobium heterocarpum.</title>
        <authorList>
            <person name="Tedsree N."/>
            <person name="Kuncharoen N."/>
            <person name="Likhitwitayawuid K."/>
            <person name="Tanasupawat S."/>
        </authorList>
    </citation>
    <scope>NUCLEOTIDE SEQUENCE [LARGE SCALE GENOMIC DNA]</scope>
    <source>
        <strain evidence="7 8">DR6-1</strain>
    </source>
</reference>
<gene>
    <name evidence="7" type="ORF">H4281_15105</name>
</gene>
<dbReference type="PRINTS" id="PR00455">
    <property type="entry name" value="HTHTETR"/>
</dbReference>
<dbReference type="InterPro" id="IPR050109">
    <property type="entry name" value="HTH-type_TetR-like_transc_reg"/>
</dbReference>
<dbReference type="Pfam" id="PF00440">
    <property type="entry name" value="TetR_N"/>
    <property type="match status" value="1"/>
</dbReference>
<dbReference type="GO" id="GO:0003700">
    <property type="term" value="F:DNA-binding transcription factor activity"/>
    <property type="evidence" value="ECO:0007669"/>
    <property type="project" value="TreeGrafter"/>
</dbReference>
<evidence type="ECO:0000256" key="2">
    <source>
        <dbReference type="ARBA" id="ARBA00023125"/>
    </source>
</evidence>
<dbReference type="EMBL" id="JACGZW010000004">
    <property type="protein sequence ID" value="MBB1154469.1"/>
    <property type="molecule type" value="Genomic_DNA"/>
</dbReference>
<keyword evidence="8" id="KW-1185">Reference proteome</keyword>
<dbReference type="SUPFAM" id="SSF46689">
    <property type="entry name" value="Homeodomain-like"/>
    <property type="match status" value="1"/>
</dbReference>
<feature type="compositionally biased region" description="Basic and acidic residues" evidence="5">
    <location>
        <begin position="13"/>
        <end position="25"/>
    </location>
</feature>
<dbReference type="RefSeq" id="WP_182891508.1">
    <property type="nucleotide sequence ID" value="NZ_JACGZW010000004.1"/>
</dbReference>
<dbReference type="GO" id="GO:0000976">
    <property type="term" value="F:transcription cis-regulatory region binding"/>
    <property type="evidence" value="ECO:0007669"/>
    <property type="project" value="TreeGrafter"/>
</dbReference>
<dbReference type="PANTHER" id="PTHR30055:SF238">
    <property type="entry name" value="MYCOFACTOCIN BIOSYNTHESIS TRANSCRIPTIONAL REGULATOR MFTR-RELATED"/>
    <property type="match status" value="1"/>
</dbReference>
<keyword evidence="2 4" id="KW-0238">DNA-binding</keyword>
<dbReference type="PROSITE" id="PS50977">
    <property type="entry name" value="HTH_TETR_2"/>
    <property type="match status" value="1"/>
</dbReference>
<keyword evidence="1" id="KW-0805">Transcription regulation</keyword>
<dbReference type="Proteomes" id="UP000526734">
    <property type="component" value="Unassembled WGS sequence"/>
</dbReference>
<evidence type="ECO:0000256" key="4">
    <source>
        <dbReference type="PROSITE-ProRule" id="PRU00335"/>
    </source>
</evidence>
<dbReference type="AlphaFoldDB" id="A0A7W3ZB43"/>
<evidence type="ECO:0000256" key="5">
    <source>
        <dbReference type="SAM" id="MobiDB-lite"/>
    </source>
</evidence>
<dbReference type="PANTHER" id="PTHR30055">
    <property type="entry name" value="HTH-TYPE TRANSCRIPTIONAL REGULATOR RUTR"/>
    <property type="match status" value="1"/>
</dbReference>
<evidence type="ECO:0000313" key="8">
    <source>
        <dbReference type="Proteomes" id="UP000526734"/>
    </source>
</evidence>
<dbReference type="Gene3D" id="1.10.357.10">
    <property type="entry name" value="Tetracycline Repressor, domain 2"/>
    <property type="match status" value="1"/>
</dbReference>
<keyword evidence="3" id="KW-0804">Transcription</keyword>
<evidence type="ECO:0000256" key="1">
    <source>
        <dbReference type="ARBA" id="ARBA00023015"/>
    </source>
</evidence>
<feature type="DNA-binding region" description="H-T-H motif" evidence="4">
    <location>
        <begin position="51"/>
        <end position="70"/>
    </location>
</feature>
<evidence type="ECO:0000259" key="6">
    <source>
        <dbReference type="PROSITE" id="PS50977"/>
    </source>
</evidence>
<evidence type="ECO:0000256" key="3">
    <source>
        <dbReference type="ARBA" id="ARBA00023163"/>
    </source>
</evidence>
<evidence type="ECO:0000313" key="7">
    <source>
        <dbReference type="EMBL" id="MBB1154469.1"/>
    </source>
</evidence>
<dbReference type="InterPro" id="IPR001647">
    <property type="entry name" value="HTH_TetR"/>
</dbReference>
<accession>A0A7W3ZB43</accession>
<name>A0A7W3ZB43_9PSEU</name>
<protein>
    <submittedName>
        <fullName evidence="7">TetR/AcrR family transcriptional regulator</fullName>
    </submittedName>
</protein>
<comment type="caution">
    <text evidence="7">The sequence shown here is derived from an EMBL/GenBank/DDBJ whole genome shotgun (WGS) entry which is preliminary data.</text>
</comment>